<protein>
    <submittedName>
        <fullName evidence="2">Hemerythrin HHE cation binding domain protein</fullName>
    </submittedName>
</protein>
<evidence type="ECO:0000259" key="1">
    <source>
        <dbReference type="Pfam" id="PF01814"/>
    </source>
</evidence>
<dbReference type="STRING" id="1193181.BN10_460013"/>
<evidence type="ECO:0000313" key="2">
    <source>
        <dbReference type="EMBL" id="CCH69912.1"/>
    </source>
</evidence>
<dbReference type="Proteomes" id="UP000013167">
    <property type="component" value="Unassembled WGS sequence"/>
</dbReference>
<dbReference type="eggNOG" id="COG5592">
    <property type="taxonomic scope" value="Bacteria"/>
</dbReference>
<evidence type="ECO:0000313" key="3">
    <source>
        <dbReference type="Proteomes" id="UP000013167"/>
    </source>
</evidence>
<dbReference type="AlphaFoldDB" id="N0DZC6"/>
<dbReference type="HOGENOM" id="CLU_079417_6_2_11"/>
<sequence length="188" mass="20824">MGAMIPHVPEPVTGDIVQLILDDHRLFEALLRELRLDVANREVLRACFADVVLAHGEAEEQHVYTSLQRRRTITAHEAEHGEEEHAELNAAILALWECKGLDTQKFDDAVEEVTKAMSHHIAEEEQSILRDADQDLGVEARADLGKVFCAARSKGLADHIGAEASLRRIVARAERGGLLPPEGESEEE</sequence>
<dbReference type="PANTHER" id="PTHR35585">
    <property type="entry name" value="HHE DOMAIN PROTEIN (AFU_ORTHOLOGUE AFUA_4G00730)"/>
    <property type="match status" value="1"/>
</dbReference>
<organism evidence="2 3">
    <name type="scientific">Phycicoccus elongatus Lp2</name>
    <dbReference type="NCBI Taxonomy" id="1193181"/>
    <lineage>
        <taxon>Bacteria</taxon>
        <taxon>Bacillati</taxon>
        <taxon>Actinomycetota</taxon>
        <taxon>Actinomycetes</taxon>
        <taxon>Micrococcales</taxon>
        <taxon>Intrasporangiaceae</taxon>
        <taxon>Phycicoccus</taxon>
    </lineage>
</organism>
<gene>
    <name evidence="2" type="ORF">BN10_460013</name>
</gene>
<accession>N0DZC6</accession>
<comment type="caution">
    <text evidence="2">The sequence shown here is derived from an EMBL/GenBank/DDBJ whole genome shotgun (WGS) entry which is preliminary data.</text>
</comment>
<keyword evidence="3" id="KW-1185">Reference proteome</keyword>
<dbReference type="PANTHER" id="PTHR35585:SF1">
    <property type="entry name" value="HHE DOMAIN PROTEIN (AFU_ORTHOLOGUE AFUA_4G00730)"/>
    <property type="match status" value="1"/>
</dbReference>
<name>N0DZC6_9MICO</name>
<dbReference type="EMBL" id="CAIZ01000115">
    <property type="protein sequence ID" value="CCH69912.1"/>
    <property type="molecule type" value="Genomic_DNA"/>
</dbReference>
<dbReference type="Gene3D" id="1.20.120.520">
    <property type="entry name" value="nmb1532 protein domain like"/>
    <property type="match status" value="1"/>
</dbReference>
<reference evidence="2 3" key="1">
    <citation type="journal article" date="2013" name="ISME J.">
        <title>A metabolic model for members of the genus Tetrasphaera involved in enhanced biological phosphorus removal.</title>
        <authorList>
            <person name="Kristiansen R."/>
            <person name="Nguyen H.T.T."/>
            <person name="Saunders A.M."/>
            <person name="Nielsen J.L."/>
            <person name="Wimmer R."/>
            <person name="Le V.Q."/>
            <person name="McIlroy S.J."/>
            <person name="Petrovski S."/>
            <person name="Seviour R.J."/>
            <person name="Calteau A."/>
            <person name="Nielsen K.L."/>
            <person name="Nielsen P.H."/>
        </authorList>
    </citation>
    <scope>NUCLEOTIDE SEQUENCE [LARGE SCALE GENOMIC DNA]</scope>
    <source>
        <strain evidence="2 3">Lp2</strain>
    </source>
</reference>
<dbReference type="InterPro" id="IPR012312">
    <property type="entry name" value="Hemerythrin-like"/>
</dbReference>
<feature type="domain" description="Hemerythrin-like" evidence="1">
    <location>
        <begin position="16"/>
        <end position="129"/>
    </location>
</feature>
<dbReference type="OrthoDB" id="5183396at2"/>
<dbReference type="Pfam" id="PF01814">
    <property type="entry name" value="Hemerythrin"/>
    <property type="match status" value="1"/>
</dbReference>
<proteinExistence type="predicted"/>